<keyword evidence="3" id="KW-1185">Reference proteome</keyword>
<evidence type="ECO:0000313" key="2">
    <source>
        <dbReference type="EMBL" id="KAK8960680.1"/>
    </source>
</evidence>
<accession>A0ABR2MAN0</accession>
<reference evidence="2 3" key="1">
    <citation type="journal article" date="2022" name="Nat. Plants">
        <title>Genomes of leafy and leafless Platanthera orchids illuminate the evolution of mycoheterotrophy.</title>
        <authorList>
            <person name="Li M.H."/>
            <person name="Liu K.W."/>
            <person name="Li Z."/>
            <person name="Lu H.C."/>
            <person name="Ye Q.L."/>
            <person name="Zhang D."/>
            <person name="Wang J.Y."/>
            <person name="Li Y.F."/>
            <person name="Zhong Z.M."/>
            <person name="Liu X."/>
            <person name="Yu X."/>
            <person name="Liu D.K."/>
            <person name="Tu X.D."/>
            <person name="Liu B."/>
            <person name="Hao Y."/>
            <person name="Liao X.Y."/>
            <person name="Jiang Y.T."/>
            <person name="Sun W.H."/>
            <person name="Chen J."/>
            <person name="Chen Y.Q."/>
            <person name="Ai Y."/>
            <person name="Zhai J.W."/>
            <person name="Wu S.S."/>
            <person name="Zhou Z."/>
            <person name="Hsiao Y.Y."/>
            <person name="Wu W.L."/>
            <person name="Chen Y.Y."/>
            <person name="Lin Y.F."/>
            <person name="Hsu J.L."/>
            <person name="Li C.Y."/>
            <person name="Wang Z.W."/>
            <person name="Zhao X."/>
            <person name="Zhong W.Y."/>
            <person name="Ma X.K."/>
            <person name="Ma L."/>
            <person name="Huang J."/>
            <person name="Chen G.Z."/>
            <person name="Huang M.Z."/>
            <person name="Huang L."/>
            <person name="Peng D.H."/>
            <person name="Luo Y.B."/>
            <person name="Zou S.Q."/>
            <person name="Chen S.P."/>
            <person name="Lan S."/>
            <person name="Tsai W.C."/>
            <person name="Van de Peer Y."/>
            <person name="Liu Z.J."/>
        </authorList>
    </citation>
    <scope>NUCLEOTIDE SEQUENCE [LARGE SCALE GENOMIC DNA]</scope>
    <source>
        <strain evidence="2">Lor288</strain>
    </source>
</reference>
<dbReference type="Proteomes" id="UP001412067">
    <property type="component" value="Unassembled WGS sequence"/>
</dbReference>
<comment type="caution">
    <text evidence="2">The sequence shown here is derived from an EMBL/GenBank/DDBJ whole genome shotgun (WGS) entry which is preliminary data.</text>
</comment>
<sequence length="101" mass="11121">MSDQSAVDGAHRYVKVRSEPATSSSELLRQEVPPDPAWIFDELPKASIVSVSRPDASDITPMLLSYTIEFKYKQVRCPRTHSPNIFVAVVTISTSLALSSV</sequence>
<protein>
    <submittedName>
        <fullName evidence="2">Phospholipase D p1</fullName>
    </submittedName>
</protein>
<feature type="region of interest" description="Disordered" evidence="1">
    <location>
        <begin position="1"/>
        <end position="29"/>
    </location>
</feature>
<proteinExistence type="predicted"/>
<evidence type="ECO:0000256" key="1">
    <source>
        <dbReference type="SAM" id="MobiDB-lite"/>
    </source>
</evidence>
<gene>
    <name evidence="2" type="primary">PLDP1</name>
    <name evidence="2" type="ORF">KSP40_PGU019416</name>
</gene>
<organism evidence="2 3">
    <name type="scientific">Platanthera guangdongensis</name>
    <dbReference type="NCBI Taxonomy" id="2320717"/>
    <lineage>
        <taxon>Eukaryota</taxon>
        <taxon>Viridiplantae</taxon>
        <taxon>Streptophyta</taxon>
        <taxon>Embryophyta</taxon>
        <taxon>Tracheophyta</taxon>
        <taxon>Spermatophyta</taxon>
        <taxon>Magnoliopsida</taxon>
        <taxon>Liliopsida</taxon>
        <taxon>Asparagales</taxon>
        <taxon>Orchidaceae</taxon>
        <taxon>Orchidoideae</taxon>
        <taxon>Orchideae</taxon>
        <taxon>Orchidinae</taxon>
        <taxon>Platanthera</taxon>
    </lineage>
</organism>
<evidence type="ECO:0000313" key="3">
    <source>
        <dbReference type="Proteomes" id="UP001412067"/>
    </source>
</evidence>
<dbReference type="EMBL" id="JBBWWR010000010">
    <property type="protein sequence ID" value="KAK8960680.1"/>
    <property type="molecule type" value="Genomic_DNA"/>
</dbReference>
<name>A0ABR2MAN0_9ASPA</name>